<sequence>MASIFTQILNGDLPGHFIWRDEKAIAIMTISPIKPGHCLVIPVEEINHWDDVPAELAAHLMLVAQKVAKGLKAVYSPKRVGVMIAGLEVPHTHIHLIPVDELTDFDFSLQKSATSEQLAIEAEKIRSALVQQGCSEAECVRG</sequence>
<organism evidence="3 4">
    <name type="scientific">Microbulbifer variabilis</name>
    <dbReference type="NCBI Taxonomy" id="266805"/>
    <lineage>
        <taxon>Bacteria</taxon>
        <taxon>Pseudomonadati</taxon>
        <taxon>Pseudomonadota</taxon>
        <taxon>Gammaproteobacteria</taxon>
        <taxon>Cellvibrionales</taxon>
        <taxon>Microbulbiferaceae</taxon>
        <taxon>Microbulbifer</taxon>
    </lineage>
</organism>
<dbReference type="InterPro" id="IPR001310">
    <property type="entry name" value="Histidine_triad_HIT"/>
</dbReference>
<dbReference type="InterPro" id="IPR011146">
    <property type="entry name" value="HIT-like"/>
</dbReference>
<feature type="short sequence motif" description="Histidine triad motif" evidence="1">
    <location>
        <begin position="91"/>
        <end position="95"/>
    </location>
</feature>
<dbReference type="Pfam" id="PF01230">
    <property type="entry name" value="HIT"/>
    <property type="match status" value="1"/>
</dbReference>
<evidence type="ECO:0000313" key="4">
    <source>
        <dbReference type="Proteomes" id="UP001055658"/>
    </source>
</evidence>
<dbReference type="Gene3D" id="3.30.428.10">
    <property type="entry name" value="HIT-like"/>
    <property type="match status" value="1"/>
</dbReference>
<evidence type="ECO:0000313" key="3">
    <source>
        <dbReference type="EMBL" id="USD23010.1"/>
    </source>
</evidence>
<dbReference type="PRINTS" id="PR00332">
    <property type="entry name" value="HISTRIAD"/>
</dbReference>
<protein>
    <submittedName>
        <fullName evidence="3">HIT family protein</fullName>
    </submittedName>
</protein>
<reference evidence="3" key="1">
    <citation type="submission" date="2022-02" db="EMBL/GenBank/DDBJ databases">
        <title>Coral-associated bacteria.</title>
        <authorList>
            <person name="Tang K."/>
            <person name="Wang X."/>
        </authorList>
    </citation>
    <scope>NUCLEOTIDE SEQUENCE</scope>
    <source>
        <strain evidence="3">SCSIO 43006</strain>
    </source>
</reference>
<dbReference type="RefSeq" id="WP_252085362.1">
    <property type="nucleotide sequence ID" value="NZ_CP092418.1"/>
</dbReference>
<feature type="domain" description="HIT" evidence="2">
    <location>
        <begin position="4"/>
        <end position="107"/>
    </location>
</feature>
<gene>
    <name evidence="3" type="ORF">MJO52_07730</name>
</gene>
<dbReference type="PROSITE" id="PS51084">
    <property type="entry name" value="HIT_2"/>
    <property type="match status" value="1"/>
</dbReference>
<keyword evidence="4" id="KW-1185">Reference proteome</keyword>
<dbReference type="PANTHER" id="PTHR46648:SF1">
    <property type="entry name" value="ADENOSINE 5'-MONOPHOSPHORAMIDASE HNT1"/>
    <property type="match status" value="1"/>
</dbReference>
<evidence type="ECO:0000259" key="2">
    <source>
        <dbReference type="PROSITE" id="PS51084"/>
    </source>
</evidence>
<dbReference type="Proteomes" id="UP001055658">
    <property type="component" value="Chromosome"/>
</dbReference>
<dbReference type="EMBL" id="CP092418">
    <property type="protein sequence ID" value="USD23010.1"/>
    <property type="molecule type" value="Genomic_DNA"/>
</dbReference>
<proteinExistence type="predicted"/>
<evidence type="ECO:0000256" key="1">
    <source>
        <dbReference type="PROSITE-ProRule" id="PRU00464"/>
    </source>
</evidence>
<name>A0ABY4VJK6_9GAMM</name>
<accession>A0ABY4VJK6</accession>
<dbReference type="SUPFAM" id="SSF54197">
    <property type="entry name" value="HIT-like"/>
    <property type="match status" value="1"/>
</dbReference>
<dbReference type="PANTHER" id="PTHR46648">
    <property type="entry name" value="HIT FAMILY PROTEIN 1"/>
    <property type="match status" value="1"/>
</dbReference>
<dbReference type="InterPro" id="IPR036265">
    <property type="entry name" value="HIT-like_sf"/>
</dbReference>